<keyword evidence="1" id="KW-0863">Zinc-finger</keyword>
<comment type="caution">
    <text evidence="4">The sequence shown here is derived from an EMBL/GenBank/DDBJ whole genome shotgun (WGS) entry which is preliminary data.</text>
</comment>
<feature type="compositionally biased region" description="Basic and acidic residues" evidence="2">
    <location>
        <begin position="161"/>
        <end position="178"/>
    </location>
</feature>
<dbReference type="GO" id="GO:0008270">
    <property type="term" value="F:zinc ion binding"/>
    <property type="evidence" value="ECO:0007669"/>
    <property type="project" value="UniProtKB-KW"/>
</dbReference>
<organism evidence="4 5">
    <name type="scientific">Oryzias melastigma</name>
    <name type="common">Marine medaka</name>
    <dbReference type="NCBI Taxonomy" id="30732"/>
    <lineage>
        <taxon>Eukaryota</taxon>
        <taxon>Metazoa</taxon>
        <taxon>Chordata</taxon>
        <taxon>Craniata</taxon>
        <taxon>Vertebrata</taxon>
        <taxon>Euteleostomi</taxon>
        <taxon>Actinopterygii</taxon>
        <taxon>Neopterygii</taxon>
        <taxon>Teleostei</taxon>
        <taxon>Neoteleostei</taxon>
        <taxon>Acanthomorphata</taxon>
        <taxon>Ovalentaria</taxon>
        <taxon>Atherinomorphae</taxon>
        <taxon>Beloniformes</taxon>
        <taxon>Adrianichthyidae</taxon>
        <taxon>Oryziinae</taxon>
        <taxon>Oryzias</taxon>
    </lineage>
</organism>
<dbReference type="PROSITE" id="PS50157">
    <property type="entry name" value="ZINC_FINGER_C2H2_2"/>
    <property type="match status" value="1"/>
</dbReference>
<proteinExistence type="predicted"/>
<dbReference type="Gene3D" id="3.30.160.60">
    <property type="entry name" value="Classic Zinc Finger"/>
    <property type="match status" value="1"/>
</dbReference>
<evidence type="ECO:0000256" key="2">
    <source>
        <dbReference type="SAM" id="MobiDB-lite"/>
    </source>
</evidence>
<dbReference type="SMART" id="SM00355">
    <property type="entry name" value="ZnF_C2H2"/>
    <property type="match status" value="2"/>
</dbReference>
<feature type="compositionally biased region" description="Polar residues" evidence="2">
    <location>
        <begin position="137"/>
        <end position="154"/>
    </location>
</feature>
<feature type="compositionally biased region" description="Basic and acidic residues" evidence="2">
    <location>
        <begin position="265"/>
        <end position="289"/>
    </location>
</feature>
<evidence type="ECO:0000313" key="5">
    <source>
        <dbReference type="Proteomes" id="UP000646548"/>
    </source>
</evidence>
<dbReference type="AlphaFoldDB" id="A0A834FPX0"/>
<feature type="region of interest" description="Disordered" evidence="2">
    <location>
        <begin position="136"/>
        <end position="178"/>
    </location>
</feature>
<feature type="domain" description="C2H2-type" evidence="3">
    <location>
        <begin position="186"/>
        <end position="213"/>
    </location>
</feature>
<feature type="region of interest" description="Disordered" evidence="2">
    <location>
        <begin position="255"/>
        <end position="297"/>
    </location>
</feature>
<evidence type="ECO:0000259" key="3">
    <source>
        <dbReference type="PROSITE" id="PS50157"/>
    </source>
</evidence>
<gene>
    <name evidence="4" type="ORF">FQA47_014984</name>
</gene>
<evidence type="ECO:0000256" key="1">
    <source>
        <dbReference type="PROSITE-ProRule" id="PRU00042"/>
    </source>
</evidence>
<dbReference type="InterPro" id="IPR036236">
    <property type="entry name" value="Znf_C2H2_sf"/>
</dbReference>
<dbReference type="SUPFAM" id="SSF57667">
    <property type="entry name" value="beta-beta-alpha zinc fingers"/>
    <property type="match status" value="1"/>
</dbReference>
<name>A0A834FPX0_ORYME</name>
<accession>A0A834FPX0</accession>
<dbReference type="Proteomes" id="UP000646548">
    <property type="component" value="Unassembled WGS sequence"/>
</dbReference>
<evidence type="ECO:0000313" key="4">
    <source>
        <dbReference type="EMBL" id="KAF6738194.1"/>
    </source>
</evidence>
<reference evidence="4" key="1">
    <citation type="journal article" name="BMC Genomics">
        <title>Long-read sequencing and de novo genome assembly of marine medaka (Oryzias melastigma).</title>
        <authorList>
            <person name="Liang P."/>
            <person name="Saqib H.S.A."/>
            <person name="Ni X."/>
            <person name="Shen Y."/>
        </authorList>
    </citation>
    <scope>NUCLEOTIDE SEQUENCE</scope>
    <source>
        <strain evidence="4">Bigg-433</strain>
    </source>
</reference>
<dbReference type="InterPro" id="IPR013087">
    <property type="entry name" value="Znf_C2H2_type"/>
</dbReference>
<dbReference type="EMBL" id="WKFB01000033">
    <property type="protein sequence ID" value="KAF6738194.1"/>
    <property type="molecule type" value="Genomic_DNA"/>
</dbReference>
<protein>
    <submittedName>
        <fullName evidence="4">Zinc finger and BTB domain-containing protein 11</fullName>
    </submittedName>
</protein>
<keyword evidence="1" id="KW-0862">Zinc</keyword>
<sequence length="297" mass="34081">MSQLDYMRLFASQRLTAALEEILSVFENVIVKYERDAAQCREVISRQHALLCTLHQPLREWDAPLTDCLTQQPSSGQEAAPCQPKDDIPDQEVVLSYVKEEEQKERQLQKLHNLEIIGFTYRSKPAAKPLVDLQPSVHPQTLNSDPDVQNVLSSETEDSDDYNKESAESEAASDEKQKFVRPQESFSCHVCSRTFKTRRILFKHVKSHQQDAEQVCGLCGEQCHAGEGLTRHLQTHFEKRKLQIQTRSQNWEKRVSKLSENGVEESQKGNKCEETNGSADQRETLEQKKTSKRQRTV</sequence>
<dbReference type="PROSITE" id="PS00028">
    <property type="entry name" value="ZINC_FINGER_C2H2_1"/>
    <property type="match status" value="2"/>
</dbReference>
<keyword evidence="1" id="KW-0479">Metal-binding</keyword>